<evidence type="ECO:0000256" key="1">
    <source>
        <dbReference type="SAM" id="MobiDB-lite"/>
    </source>
</evidence>
<keyword evidence="3" id="KW-1185">Reference proteome</keyword>
<feature type="compositionally biased region" description="Polar residues" evidence="1">
    <location>
        <begin position="259"/>
        <end position="268"/>
    </location>
</feature>
<protein>
    <submittedName>
        <fullName evidence="2">Uncharacterized protein</fullName>
    </submittedName>
</protein>
<name>A0ABQ8UPL0_9EUKA</name>
<feature type="region of interest" description="Disordered" evidence="1">
    <location>
        <begin position="233"/>
        <end position="268"/>
    </location>
</feature>
<evidence type="ECO:0000313" key="2">
    <source>
        <dbReference type="EMBL" id="KAJ4460763.1"/>
    </source>
</evidence>
<accession>A0ABQ8UPL0</accession>
<dbReference type="EMBL" id="JAPMOS010000011">
    <property type="protein sequence ID" value="KAJ4460763.1"/>
    <property type="molecule type" value="Genomic_DNA"/>
</dbReference>
<feature type="compositionally biased region" description="Low complexity" evidence="1">
    <location>
        <begin position="31"/>
        <end position="42"/>
    </location>
</feature>
<feature type="compositionally biased region" description="Polar residues" evidence="1">
    <location>
        <begin position="82"/>
        <end position="91"/>
    </location>
</feature>
<comment type="caution">
    <text evidence="2">The sequence shown here is derived from an EMBL/GenBank/DDBJ whole genome shotgun (WGS) entry which is preliminary data.</text>
</comment>
<sequence>MSDEVFPPLSPFSGSPPEKQPVSEDCPPPQLLEQPSSPSGPAISPPVGTPNDVAEDLTVPPYTSPSTVDAQESKAGPEPLQPQDQPASQVASPIPEVNEERVVKELERVLSEAPVDWREVEKAIEERELITSAVPDLFRRLVAEVDRHKGFAWGQTLVPLGPSSTPISLVAGLVFALWAACINRTDELDEGFLICRAIGRQLVAGGFSYLRQIFGRVHHLPPPLSPHHDTIVPPPSPAVRPFAPLGSKLPPGHPGLPSTPVQPSPLRN</sequence>
<proteinExistence type="predicted"/>
<reference evidence="2" key="1">
    <citation type="journal article" date="2022" name="bioRxiv">
        <title>Genomics of Preaxostyla Flagellates Illuminates Evolutionary Transitions and the Path Towards Mitochondrial Loss.</title>
        <authorList>
            <person name="Novak L.V.F."/>
            <person name="Treitli S.C."/>
            <person name="Pyrih J."/>
            <person name="Halakuc P."/>
            <person name="Pipaliya S.V."/>
            <person name="Vacek V."/>
            <person name="Brzon O."/>
            <person name="Soukal P."/>
            <person name="Eme L."/>
            <person name="Dacks J.B."/>
            <person name="Karnkowska A."/>
            <person name="Elias M."/>
            <person name="Hampl V."/>
        </authorList>
    </citation>
    <scope>NUCLEOTIDE SEQUENCE</scope>
    <source>
        <strain evidence="2">RCP-MX</strain>
    </source>
</reference>
<gene>
    <name evidence="2" type="ORF">PAPYR_3002</name>
</gene>
<organism evidence="2 3">
    <name type="scientific">Paratrimastix pyriformis</name>
    <dbReference type="NCBI Taxonomy" id="342808"/>
    <lineage>
        <taxon>Eukaryota</taxon>
        <taxon>Metamonada</taxon>
        <taxon>Preaxostyla</taxon>
        <taxon>Paratrimastigidae</taxon>
        <taxon>Paratrimastix</taxon>
    </lineage>
</organism>
<dbReference type="Proteomes" id="UP001141327">
    <property type="component" value="Unassembled WGS sequence"/>
</dbReference>
<evidence type="ECO:0000313" key="3">
    <source>
        <dbReference type="Proteomes" id="UP001141327"/>
    </source>
</evidence>
<feature type="region of interest" description="Disordered" evidence="1">
    <location>
        <begin position="1"/>
        <end position="96"/>
    </location>
</feature>